<keyword evidence="1" id="KW-0560">Oxidoreductase</keyword>
<dbReference type="Pfam" id="PF22725">
    <property type="entry name" value="GFO_IDH_MocA_C3"/>
    <property type="match status" value="1"/>
</dbReference>
<evidence type="ECO:0000313" key="4">
    <source>
        <dbReference type="EMBL" id="MFC0393960.1"/>
    </source>
</evidence>
<dbReference type="SUPFAM" id="SSF55347">
    <property type="entry name" value="Glyceraldehyde-3-phosphate dehydrogenase-like, C-terminal domain"/>
    <property type="match status" value="1"/>
</dbReference>
<dbReference type="Pfam" id="PF01408">
    <property type="entry name" value="GFO_IDH_MocA"/>
    <property type="match status" value="1"/>
</dbReference>
<dbReference type="PANTHER" id="PTHR43818">
    <property type="entry name" value="BCDNA.GH03377"/>
    <property type="match status" value="1"/>
</dbReference>
<proteinExistence type="predicted"/>
<feature type="domain" description="GFO/IDH/MocA-like oxidoreductase" evidence="3">
    <location>
        <begin position="149"/>
        <end position="267"/>
    </location>
</feature>
<evidence type="ECO:0000313" key="5">
    <source>
        <dbReference type="Proteomes" id="UP001589818"/>
    </source>
</evidence>
<dbReference type="EMBL" id="JBHLVF010000037">
    <property type="protein sequence ID" value="MFC0393960.1"/>
    <property type="molecule type" value="Genomic_DNA"/>
</dbReference>
<protein>
    <submittedName>
        <fullName evidence="4">Gfo/Idh/MocA family protein</fullName>
    </submittedName>
</protein>
<dbReference type="SUPFAM" id="SSF51735">
    <property type="entry name" value="NAD(P)-binding Rossmann-fold domains"/>
    <property type="match status" value="1"/>
</dbReference>
<dbReference type="Proteomes" id="UP001589818">
    <property type="component" value="Unassembled WGS sequence"/>
</dbReference>
<dbReference type="Gene3D" id="3.40.50.720">
    <property type="entry name" value="NAD(P)-binding Rossmann-like Domain"/>
    <property type="match status" value="1"/>
</dbReference>
<organism evidence="4 5">
    <name type="scientific">Paenibacillus mendelii</name>
    <dbReference type="NCBI Taxonomy" id="206163"/>
    <lineage>
        <taxon>Bacteria</taxon>
        <taxon>Bacillati</taxon>
        <taxon>Bacillota</taxon>
        <taxon>Bacilli</taxon>
        <taxon>Bacillales</taxon>
        <taxon>Paenibacillaceae</taxon>
        <taxon>Paenibacillus</taxon>
    </lineage>
</organism>
<dbReference type="RefSeq" id="WP_204822020.1">
    <property type="nucleotide sequence ID" value="NZ_JANHOF010000023.1"/>
</dbReference>
<dbReference type="InterPro" id="IPR000683">
    <property type="entry name" value="Gfo/Idh/MocA-like_OxRdtase_N"/>
</dbReference>
<dbReference type="Gene3D" id="3.30.360.10">
    <property type="entry name" value="Dihydrodipicolinate Reductase, domain 2"/>
    <property type="match status" value="1"/>
</dbReference>
<dbReference type="InterPro" id="IPR036291">
    <property type="entry name" value="NAD(P)-bd_dom_sf"/>
</dbReference>
<name>A0ABV6JDI8_9BACL</name>
<evidence type="ECO:0000256" key="1">
    <source>
        <dbReference type="ARBA" id="ARBA00023002"/>
    </source>
</evidence>
<evidence type="ECO:0000259" key="3">
    <source>
        <dbReference type="Pfam" id="PF22725"/>
    </source>
</evidence>
<keyword evidence="5" id="KW-1185">Reference proteome</keyword>
<sequence length="344" mass="38764">MEKIRIGLIGLGFMGRMHLENYRRLEQEGAAIQLKAVFDMEPGTFADKAGSGGNVEMKGERIDFSQYACYTDLQQMLEEQELDAVDITVPTYLHADLSIMAMKKGLHVLCEKPMALNAGECQQMLEVARETGRQLMIGQCLRFWPAYEFAKQTVEDHVLGEVTSAYFYRGSGTPDWSHQNWLMEGSRSGGCLLDMHVHDVDIVNWLFGKPLHVSTAAKQVISRNAYDIVSTNYYYEDGKVVNAQADWTLNGDSGLQMEYRINFTGGFIMFDGASVTVHQPGQASRKPELSTEDGYYRELKYFYECLLYNRPILTADPEHIMGTIQIVEAEQQSADRQGVTVTVA</sequence>
<dbReference type="InterPro" id="IPR055170">
    <property type="entry name" value="GFO_IDH_MocA-like_dom"/>
</dbReference>
<gene>
    <name evidence="4" type="ORF">ACFFJ8_21630</name>
</gene>
<dbReference type="PANTHER" id="PTHR43818:SF11">
    <property type="entry name" value="BCDNA.GH03377"/>
    <property type="match status" value="1"/>
</dbReference>
<dbReference type="InterPro" id="IPR050463">
    <property type="entry name" value="Gfo/Idh/MocA_oxidrdct_glycsds"/>
</dbReference>
<comment type="caution">
    <text evidence="4">The sequence shown here is derived from an EMBL/GenBank/DDBJ whole genome shotgun (WGS) entry which is preliminary data.</text>
</comment>
<feature type="domain" description="Gfo/Idh/MocA-like oxidoreductase N-terminal" evidence="2">
    <location>
        <begin position="4"/>
        <end position="138"/>
    </location>
</feature>
<accession>A0ABV6JDI8</accession>
<reference evidence="4 5" key="1">
    <citation type="submission" date="2024-09" db="EMBL/GenBank/DDBJ databases">
        <authorList>
            <person name="Sun Q."/>
            <person name="Mori K."/>
        </authorList>
    </citation>
    <scope>NUCLEOTIDE SEQUENCE [LARGE SCALE GENOMIC DNA]</scope>
    <source>
        <strain evidence="4 5">CCM 4839</strain>
    </source>
</reference>
<evidence type="ECO:0000259" key="2">
    <source>
        <dbReference type="Pfam" id="PF01408"/>
    </source>
</evidence>